<dbReference type="GO" id="GO:0006782">
    <property type="term" value="P:protoporphyrinogen IX biosynthetic process"/>
    <property type="evidence" value="ECO:0007669"/>
    <property type="project" value="TreeGrafter"/>
</dbReference>
<keyword evidence="5" id="KW-0560">Oxidoreductase</keyword>
<dbReference type="OrthoDB" id="9777553at2"/>
<dbReference type="RefSeq" id="WP_126579832.1">
    <property type="nucleotide sequence ID" value="NZ_BIFR01000001.1"/>
</dbReference>
<dbReference type="Pfam" id="PF01218">
    <property type="entry name" value="Coprogen_oxidas"/>
    <property type="match status" value="1"/>
</dbReference>
<comment type="pathway">
    <text evidence="1">Porphyrin-containing compound metabolism; protoporphyrin-IX biosynthesis; protoporphyrinogen-IX from coproporphyrinogen-III (O2 route): step 1/1.</text>
</comment>
<dbReference type="AlphaFoldDB" id="A0A401ZZD4"/>
<reference evidence="8" key="1">
    <citation type="submission" date="2018-12" db="EMBL/GenBank/DDBJ databases">
        <title>Tengunoibacter tsumagoiensis gen. nov., sp. nov., Dictyobacter kobayashii sp. nov., D. alpinus sp. nov., and D. joshuensis sp. nov. and description of Dictyobacteraceae fam. nov. within the order Ktedonobacterales isolated from Tengu-no-mugimeshi.</title>
        <authorList>
            <person name="Wang C.M."/>
            <person name="Zheng Y."/>
            <person name="Sakai Y."/>
            <person name="Toyoda A."/>
            <person name="Minakuchi Y."/>
            <person name="Abe K."/>
            <person name="Yokota A."/>
            <person name="Yabe S."/>
        </authorList>
    </citation>
    <scope>NUCLEOTIDE SEQUENCE [LARGE SCALE GENOMIC DNA]</scope>
    <source>
        <strain evidence="8">Uno3</strain>
    </source>
</reference>
<proteinExistence type="inferred from homology"/>
<evidence type="ECO:0000256" key="3">
    <source>
        <dbReference type="ARBA" id="ARBA00011738"/>
    </source>
</evidence>
<organism evidence="7 8">
    <name type="scientific">Tengunoibacter tsumagoiensis</name>
    <dbReference type="NCBI Taxonomy" id="2014871"/>
    <lineage>
        <taxon>Bacteria</taxon>
        <taxon>Bacillati</taxon>
        <taxon>Chloroflexota</taxon>
        <taxon>Ktedonobacteria</taxon>
        <taxon>Ktedonobacterales</taxon>
        <taxon>Dictyobacteraceae</taxon>
        <taxon>Tengunoibacter</taxon>
    </lineage>
</organism>
<dbReference type="PRINTS" id="PR00073">
    <property type="entry name" value="COPRGNOXDASE"/>
</dbReference>
<keyword evidence="6" id="KW-0627">Porphyrin biosynthesis</keyword>
<dbReference type="Gene3D" id="3.40.1500.10">
    <property type="entry name" value="Coproporphyrinogen III oxidase, aerobic"/>
    <property type="match status" value="1"/>
</dbReference>
<comment type="similarity">
    <text evidence="2">Belongs to the aerobic coproporphyrinogen-III oxidase family.</text>
</comment>
<gene>
    <name evidence="7" type="primary">hemF</name>
    <name evidence="7" type="ORF">KTT_20520</name>
</gene>
<dbReference type="PANTHER" id="PTHR10755:SF0">
    <property type="entry name" value="OXYGEN-DEPENDENT COPROPORPHYRINOGEN-III OXIDASE, MITOCHONDRIAL"/>
    <property type="match status" value="1"/>
</dbReference>
<evidence type="ECO:0000313" key="8">
    <source>
        <dbReference type="Proteomes" id="UP000287352"/>
    </source>
</evidence>
<evidence type="ECO:0000256" key="5">
    <source>
        <dbReference type="ARBA" id="ARBA00023002"/>
    </source>
</evidence>
<dbReference type="EC" id="1.3.3.3" evidence="4"/>
<dbReference type="InterPro" id="IPR036406">
    <property type="entry name" value="Coprogen_oxidase_aer_sf"/>
</dbReference>
<comment type="caution">
    <text evidence="7">The sequence shown here is derived from an EMBL/GenBank/DDBJ whole genome shotgun (WGS) entry which is preliminary data.</text>
</comment>
<dbReference type="GO" id="GO:0004109">
    <property type="term" value="F:coproporphyrinogen oxidase activity"/>
    <property type="evidence" value="ECO:0007669"/>
    <property type="project" value="UniProtKB-EC"/>
</dbReference>
<protein>
    <recommendedName>
        <fullName evidence="4">coproporphyrinogen oxidase</fullName>
        <ecNumber evidence="4">1.3.3.3</ecNumber>
    </recommendedName>
</protein>
<dbReference type="InterPro" id="IPR001260">
    <property type="entry name" value="Coprogen_oxidase_aer"/>
</dbReference>
<name>A0A401ZZD4_9CHLR</name>
<keyword evidence="8" id="KW-1185">Reference proteome</keyword>
<sequence length="306" mass="35708">MNDDLCSRMEQVILTLQETICQRIEALDHRAHFREDNWRREEGGFGISRVMQDGEIFEKAGVNMSTVWGQLSHEAARQVRLEQAVLDGQKIPFRVTSISLVLHPHNPFVPTSHAHYRYFEYGEGEQAGYYFGGSVDLTPCYLIEEDVVHFHRLHKAVCDHYDPAYYPRFKQACDDYFYLPHRMEYRGVGGLFLGNLSSTNTEELFRLVTECAQTFIPAYFPLVERRKDHPFSEAQKRWQRQRRGRYVEFNLLCDRGTAFGLKTGGRTESILMTLPLSAGWEYDYHPEPGSEEAQMVEILRQPRVWV</sequence>
<evidence type="ECO:0000256" key="6">
    <source>
        <dbReference type="ARBA" id="ARBA00023244"/>
    </source>
</evidence>
<evidence type="ECO:0000313" key="7">
    <source>
        <dbReference type="EMBL" id="GCE12193.1"/>
    </source>
</evidence>
<dbReference type="PIRSF" id="PIRSF000166">
    <property type="entry name" value="Coproporphyri_ox"/>
    <property type="match status" value="1"/>
</dbReference>
<dbReference type="Proteomes" id="UP000287352">
    <property type="component" value="Unassembled WGS sequence"/>
</dbReference>
<dbReference type="SUPFAM" id="SSF102886">
    <property type="entry name" value="Coproporphyrinogen III oxidase"/>
    <property type="match status" value="1"/>
</dbReference>
<evidence type="ECO:0000256" key="4">
    <source>
        <dbReference type="ARBA" id="ARBA00012869"/>
    </source>
</evidence>
<dbReference type="NCBIfam" id="NF003727">
    <property type="entry name" value="PRK05330.1"/>
    <property type="match status" value="1"/>
</dbReference>
<dbReference type="GO" id="GO:0005737">
    <property type="term" value="C:cytoplasm"/>
    <property type="evidence" value="ECO:0007669"/>
    <property type="project" value="TreeGrafter"/>
</dbReference>
<evidence type="ECO:0000256" key="2">
    <source>
        <dbReference type="ARBA" id="ARBA00010644"/>
    </source>
</evidence>
<dbReference type="PANTHER" id="PTHR10755">
    <property type="entry name" value="COPROPORPHYRINOGEN III OXIDASE, MITOCHONDRIAL"/>
    <property type="match status" value="1"/>
</dbReference>
<evidence type="ECO:0000256" key="1">
    <source>
        <dbReference type="ARBA" id="ARBA00005168"/>
    </source>
</evidence>
<dbReference type="EMBL" id="BIFR01000001">
    <property type="protein sequence ID" value="GCE12193.1"/>
    <property type="molecule type" value="Genomic_DNA"/>
</dbReference>
<accession>A0A401ZZD4</accession>
<comment type="subunit">
    <text evidence="3">Homodimer.</text>
</comment>